<feature type="domain" description="HTH rpiR-type" evidence="4">
    <location>
        <begin position="1"/>
        <end position="75"/>
    </location>
</feature>
<name>A0A511ZN16_9BACI</name>
<evidence type="ECO:0000313" key="6">
    <source>
        <dbReference type="EMBL" id="GEN88843.1"/>
    </source>
</evidence>
<evidence type="ECO:0000259" key="4">
    <source>
        <dbReference type="PROSITE" id="PS51071"/>
    </source>
</evidence>
<reference evidence="6 7" key="1">
    <citation type="submission" date="2019-07" db="EMBL/GenBank/DDBJ databases">
        <title>Whole genome shotgun sequence of Oceanobacillus sojae NBRC 105379.</title>
        <authorList>
            <person name="Hosoyama A."/>
            <person name="Uohara A."/>
            <person name="Ohji S."/>
            <person name="Ichikawa N."/>
        </authorList>
    </citation>
    <scope>NUCLEOTIDE SEQUENCE [LARGE SCALE GENOMIC DNA]</scope>
    <source>
        <strain evidence="6 7">NBRC 105379</strain>
    </source>
</reference>
<keyword evidence="2" id="KW-0238">DNA-binding</keyword>
<dbReference type="GO" id="GO:0097367">
    <property type="term" value="F:carbohydrate derivative binding"/>
    <property type="evidence" value="ECO:0007669"/>
    <property type="project" value="InterPro"/>
</dbReference>
<dbReference type="PROSITE" id="PS51464">
    <property type="entry name" value="SIS"/>
    <property type="match status" value="1"/>
</dbReference>
<dbReference type="InterPro" id="IPR000281">
    <property type="entry name" value="HTH_RpiR"/>
</dbReference>
<evidence type="ECO:0000259" key="5">
    <source>
        <dbReference type="PROSITE" id="PS51464"/>
    </source>
</evidence>
<dbReference type="InterPro" id="IPR009057">
    <property type="entry name" value="Homeodomain-like_sf"/>
</dbReference>
<dbReference type="SUPFAM" id="SSF53697">
    <property type="entry name" value="SIS domain"/>
    <property type="match status" value="1"/>
</dbReference>
<organism evidence="6 7">
    <name type="scientific">Oceanobacillus sojae</name>
    <dbReference type="NCBI Taxonomy" id="582851"/>
    <lineage>
        <taxon>Bacteria</taxon>
        <taxon>Bacillati</taxon>
        <taxon>Bacillota</taxon>
        <taxon>Bacilli</taxon>
        <taxon>Bacillales</taxon>
        <taxon>Bacillaceae</taxon>
        <taxon>Oceanobacillus</taxon>
    </lineage>
</organism>
<comment type="caution">
    <text evidence="6">The sequence shown here is derived from an EMBL/GenBank/DDBJ whole genome shotgun (WGS) entry which is preliminary data.</text>
</comment>
<evidence type="ECO:0000256" key="1">
    <source>
        <dbReference type="ARBA" id="ARBA00023015"/>
    </source>
</evidence>
<dbReference type="GO" id="GO:0003700">
    <property type="term" value="F:DNA-binding transcription factor activity"/>
    <property type="evidence" value="ECO:0007669"/>
    <property type="project" value="InterPro"/>
</dbReference>
<feature type="domain" description="SIS" evidence="5">
    <location>
        <begin position="98"/>
        <end position="240"/>
    </location>
</feature>
<dbReference type="Pfam" id="PF01418">
    <property type="entry name" value="HTH_6"/>
    <property type="match status" value="1"/>
</dbReference>
<dbReference type="STRING" id="582851.GCA_900162665_01713"/>
<dbReference type="InterPro" id="IPR046348">
    <property type="entry name" value="SIS_dom_sf"/>
</dbReference>
<dbReference type="AlphaFoldDB" id="A0A511ZN16"/>
<evidence type="ECO:0000256" key="2">
    <source>
        <dbReference type="ARBA" id="ARBA00023125"/>
    </source>
</evidence>
<proteinExistence type="predicted"/>
<dbReference type="InterPro" id="IPR036388">
    <property type="entry name" value="WH-like_DNA-bd_sf"/>
</dbReference>
<dbReference type="Gene3D" id="3.40.50.10490">
    <property type="entry name" value="Glucose-6-phosphate isomerase like protein, domain 1"/>
    <property type="match status" value="1"/>
</dbReference>
<dbReference type="CDD" id="cd05013">
    <property type="entry name" value="SIS_RpiR"/>
    <property type="match status" value="1"/>
</dbReference>
<dbReference type="InterPro" id="IPR001347">
    <property type="entry name" value="SIS_dom"/>
</dbReference>
<sequence length="242" mass="27959">MNIEHLYDKHQLDHLEKKLLTYLVNYPEPLSKLGIRKAAQDNNTSISTIIRLAKKLHFEGYTDMVYHIIFSKNQKTETMKGDLFTISTEMVQQYSRAFRKLFQKYQSKKVVVFGLGYAQLIANYMNEKLLINGWNSISNTHLQLFSEAYQGEVLLIFISQSGETPRALDIIKNASQNGIDIISFIGNANSSAVPCSTLPIIINEYNQLRDLQYMPNTFFGETILIFEYLFSDFLENSKQRNE</sequence>
<dbReference type="GO" id="GO:1901135">
    <property type="term" value="P:carbohydrate derivative metabolic process"/>
    <property type="evidence" value="ECO:0007669"/>
    <property type="project" value="InterPro"/>
</dbReference>
<evidence type="ECO:0000313" key="7">
    <source>
        <dbReference type="Proteomes" id="UP000321558"/>
    </source>
</evidence>
<dbReference type="InterPro" id="IPR035472">
    <property type="entry name" value="RpiR-like_SIS"/>
</dbReference>
<dbReference type="PANTHER" id="PTHR30514">
    <property type="entry name" value="GLUCOKINASE"/>
    <property type="match status" value="1"/>
</dbReference>
<dbReference type="PROSITE" id="PS51071">
    <property type="entry name" value="HTH_RPIR"/>
    <property type="match status" value="1"/>
</dbReference>
<dbReference type="EMBL" id="BJYM01000016">
    <property type="protein sequence ID" value="GEN88843.1"/>
    <property type="molecule type" value="Genomic_DNA"/>
</dbReference>
<dbReference type="Proteomes" id="UP000321558">
    <property type="component" value="Unassembled WGS sequence"/>
</dbReference>
<keyword evidence="3" id="KW-0804">Transcription</keyword>
<dbReference type="InterPro" id="IPR047640">
    <property type="entry name" value="RpiR-like"/>
</dbReference>
<dbReference type="SUPFAM" id="SSF46689">
    <property type="entry name" value="Homeodomain-like"/>
    <property type="match status" value="1"/>
</dbReference>
<keyword evidence="1" id="KW-0805">Transcription regulation</keyword>
<dbReference type="Gene3D" id="1.10.10.10">
    <property type="entry name" value="Winged helix-like DNA-binding domain superfamily/Winged helix DNA-binding domain"/>
    <property type="match status" value="1"/>
</dbReference>
<accession>A0A511ZN16</accession>
<keyword evidence="7" id="KW-1185">Reference proteome</keyword>
<dbReference type="GO" id="GO:0003677">
    <property type="term" value="F:DNA binding"/>
    <property type="evidence" value="ECO:0007669"/>
    <property type="project" value="UniProtKB-KW"/>
</dbReference>
<evidence type="ECO:0000256" key="3">
    <source>
        <dbReference type="ARBA" id="ARBA00023163"/>
    </source>
</evidence>
<protein>
    <submittedName>
        <fullName evidence="6">Transcriptional regulator</fullName>
    </submittedName>
</protein>
<dbReference type="RefSeq" id="WP_147211740.1">
    <property type="nucleotide sequence ID" value="NZ_BJYM01000016.1"/>
</dbReference>
<gene>
    <name evidence="6" type="ORF">OSO01_35820</name>
</gene>
<dbReference type="OrthoDB" id="6590756at2"/>
<dbReference type="PANTHER" id="PTHR30514:SF21">
    <property type="entry name" value="RPIR-FAMILY TRANSCRIPTIONAL REGULATOR"/>
    <property type="match status" value="1"/>
</dbReference>
<dbReference type="Pfam" id="PF01380">
    <property type="entry name" value="SIS"/>
    <property type="match status" value="1"/>
</dbReference>